<keyword evidence="3" id="KW-0574">Periplasm</keyword>
<feature type="binding site" evidence="4">
    <location>
        <position position="186"/>
    </location>
    <ligand>
        <name>substrate</name>
    </ligand>
</feature>
<dbReference type="PIRSF" id="PIRSF039026">
    <property type="entry name" value="SiaP"/>
    <property type="match status" value="1"/>
</dbReference>
<comment type="subcellular location">
    <subcellularLocation>
        <location evidence="1">Periplasm</location>
    </subcellularLocation>
</comment>
<dbReference type="Gene3D" id="3.40.190.10">
    <property type="entry name" value="Periplasmic binding protein-like II"/>
    <property type="match status" value="1"/>
</dbReference>
<dbReference type="OrthoDB" id="9780733at2"/>
<dbReference type="PROSITE" id="PS51318">
    <property type="entry name" value="TAT"/>
    <property type="match status" value="1"/>
</dbReference>
<keyword evidence="8" id="KW-1185">Reference proteome</keyword>
<evidence type="ECO:0000313" key="8">
    <source>
        <dbReference type="Proteomes" id="UP000234882"/>
    </source>
</evidence>
<dbReference type="Pfam" id="PF03480">
    <property type="entry name" value="DctP"/>
    <property type="match status" value="1"/>
</dbReference>
<evidence type="ECO:0000256" key="2">
    <source>
        <dbReference type="ARBA" id="ARBA00022729"/>
    </source>
</evidence>
<dbReference type="Gene3D" id="3.40.190.170">
    <property type="entry name" value="Bacterial extracellular solute-binding protein, family 7"/>
    <property type="match status" value="1"/>
</dbReference>
<feature type="binding site" evidence="4">
    <location>
        <position position="165"/>
    </location>
    <ligand>
        <name>substrate</name>
    </ligand>
</feature>
<feature type="chain" id="PRO_5014752697" evidence="6">
    <location>
        <begin position="36"/>
        <end position="374"/>
    </location>
</feature>
<keyword evidence="5" id="KW-0479">Metal-binding</keyword>
<dbReference type="Proteomes" id="UP000234882">
    <property type="component" value="Chromosome"/>
</dbReference>
<organism evidence="7 8">
    <name type="scientific">Paracoccus jeotgali</name>
    <dbReference type="NCBI Taxonomy" id="2065379"/>
    <lineage>
        <taxon>Bacteria</taxon>
        <taxon>Pseudomonadati</taxon>
        <taxon>Pseudomonadota</taxon>
        <taxon>Alphaproteobacteria</taxon>
        <taxon>Rhodobacterales</taxon>
        <taxon>Paracoccaceae</taxon>
        <taxon>Paracoccus</taxon>
    </lineage>
</organism>
<accession>A0A2K9MEP0</accession>
<feature type="signal peptide" evidence="6">
    <location>
        <begin position="1"/>
        <end position="35"/>
    </location>
</feature>
<dbReference type="PANTHER" id="PTHR33376">
    <property type="match status" value="1"/>
</dbReference>
<gene>
    <name evidence="7" type="ORF">CYR75_07240</name>
</gene>
<dbReference type="InterPro" id="IPR026289">
    <property type="entry name" value="SBP_TakP-like"/>
</dbReference>
<dbReference type="GO" id="GO:0031317">
    <property type="term" value="C:tripartite ATP-independent periplasmic transporter complex"/>
    <property type="evidence" value="ECO:0007669"/>
    <property type="project" value="InterPro"/>
</dbReference>
<dbReference type="InterPro" id="IPR038404">
    <property type="entry name" value="TRAP_DctP_sf"/>
</dbReference>
<evidence type="ECO:0000256" key="4">
    <source>
        <dbReference type="PIRSR" id="PIRSR039026-1"/>
    </source>
</evidence>
<dbReference type="PANTHER" id="PTHR33376:SF5">
    <property type="entry name" value="EXTRACYTOPLASMIC SOLUTE RECEPTOR PROTEIN"/>
    <property type="match status" value="1"/>
</dbReference>
<evidence type="ECO:0000256" key="6">
    <source>
        <dbReference type="SAM" id="SignalP"/>
    </source>
</evidence>
<dbReference type="SUPFAM" id="SSF53850">
    <property type="entry name" value="Periplasmic binding protein-like II"/>
    <property type="match status" value="1"/>
</dbReference>
<protein>
    <submittedName>
        <fullName evidence="7">ABC transporter substrate-binding protein</fullName>
    </submittedName>
</protein>
<evidence type="ECO:0000256" key="5">
    <source>
        <dbReference type="PIRSR" id="PIRSR039026-2"/>
    </source>
</evidence>
<evidence type="ECO:0000256" key="1">
    <source>
        <dbReference type="ARBA" id="ARBA00004418"/>
    </source>
</evidence>
<name>A0A2K9MEP0_9RHOB</name>
<dbReference type="InterPro" id="IPR006311">
    <property type="entry name" value="TAT_signal"/>
</dbReference>
<dbReference type="KEGG" id="paru:CYR75_07240"/>
<dbReference type="GO" id="GO:0055085">
    <property type="term" value="P:transmembrane transport"/>
    <property type="evidence" value="ECO:0007669"/>
    <property type="project" value="InterPro"/>
</dbReference>
<dbReference type="InterPro" id="IPR018389">
    <property type="entry name" value="DctP_fam"/>
</dbReference>
<dbReference type="RefSeq" id="WP_101499438.1">
    <property type="nucleotide sequence ID" value="NZ_CP025583.1"/>
</dbReference>
<dbReference type="GO" id="GO:0042597">
    <property type="term" value="C:periplasmic space"/>
    <property type="evidence" value="ECO:0007669"/>
    <property type="project" value="UniProtKB-SubCell"/>
</dbReference>
<feature type="binding site" evidence="5">
    <location>
        <position position="223"/>
    </location>
    <ligand>
        <name>substrate</name>
    </ligand>
</feature>
<proteinExistence type="predicted"/>
<dbReference type="GO" id="GO:0046872">
    <property type="term" value="F:metal ion binding"/>
    <property type="evidence" value="ECO:0007669"/>
    <property type="project" value="UniProtKB-KW"/>
</dbReference>
<evidence type="ECO:0000313" key="7">
    <source>
        <dbReference type="EMBL" id="AUM74090.1"/>
    </source>
</evidence>
<dbReference type="AlphaFoldDB" id="A0A2K9MEP0"/>
<evidence type="ECO:0000256" key="3">
    <source>
        <dbReference type="ARBA" id="ARBA00022764"/>
    </source>
</evidence>
<reference evidence="8" key="1">
    <citation type="submission" date="2017-12" db="EMBL/GenBank/DDBJ databases">
        <title>Genomic analysis of Paracoccus sp. CBA4604.</title>
        <authorList>
            <person name="Roh S.W."/>
            <person name="Kim J.Y."/>
            <person name="Kim J.S."/>
        </authorList>
    </citation>
    <scope>NUCLEOTIDE SEQUENCE [LARGE SCALE GENOMIC DNA]</scope>
    <source>
        <strain evidence="8">CBA4604</strain>
    </source>
</reference>
<keyword evidence="2 6" id="KW-0732">Signal</keyword>
<sequence>MTTKSTLDRRRFLSRATIGGASAAAASTLAAPALAQSSPKINWRMTSSFPPSLDNLFGAAGDLATMVSEASEGNFVIQPFAPGEIVPALQAADAVSDGTVEAAHSVGYYYWGKDPAWALGSTVPFSLSARAQNAWLYHGGGNEMFNEFLDQYNIHAFPGGNTGVQMGGWYRKEIKSVEDLKGLKFRVGGFAGKVLEKLGVVPQQLAGGDVYPALEKGTIDAAEFVGPYDDQKLGLAQVAPYYYYPGWWEGGPAVHFMFNKEKFESLPPQYQSLLKTACQAVNGNMLHEYDWLNPPALKEVVAGGAKLMPFPEDVMQASFDAANEIYAELDETNPHWQKMWASIKSFRNDWYLYNQTAEYTYDTFMMIQQRAGKL</sequence>
<feature type="binding site" evidence="5">
    <location>
        <position position="249"/>
    </location>
    <ligand>
        <name>substrate</name>
    </ligand>
</feature>
<feature type="binding site" evidence="5">
    <location>
        <position position="224"/>
    </location>
    <ligand>
        <name>Na(+)</name>
        <dbReference type="ChEBI" id="CHEBI:29101"/>
    </ligand>
</feature>
<dbReference type="EMBL" id="CP025583">
    <property type="protein sequence ID" value="AUM74090.1"/>
    <property type="molecule type" value="Genomic_DNA"/>
</dbReference>